<evidence type="ECO:0000313" key="2">
    <source>
        <dbReference type="Proteomes" id="UP001232343"/>
    </source>
</evidence>
<comment type="caution">
    <text evidence="1">The sequence shown here is derived from an EMBL/GenBank/DDBJ whole genome shotgun (WGS) entry which is preliminary data.</text>
</comment>
<dbReference type="Proteomes" id="UP001232343">
    <property type="component" value="Unassembled WGS sequence"/>
</dbReference>
<organism evidence="1 2">
    <name type="scientific">Lederbergia wuyishanensis</name>
    <dbReference type="NCBI Taxonomy" id="1347903"/>
    <lineage>
        <taxon>Bacteria</taxon>
        <taxon>Bacillati</taxon>
        <taxon>Bacillota</taxon>
        <taxon>Bacilli</taxon>
        <taxon>Bacillales</taxon>
        <taxon>Bacillaceae</taxon>
        <taxon>Lederbergia</taxon>
    </lineage>
</organism>
<sequence>MILHTIVPPELIFQNSDEVFSSQISITRRGIPMIVEQSGHTYKVVRIMSSNPDDYLRAEFSPGTYIPLQE</sequence>
<protein>
    <submittedName>
        <fullName evidence="1">Uncharacterized protein</fullName>
    </submittedName>
</protein>
<dbReference type="RefSeq" id="WP_244679924.1">
    <property type="nucleotide sequence ID" value="NZ_JALIRM010000001.1"/>
</dbReference>
<evidence type="ECO:0000313" key="1">
    <source>
        <dbReference type="EMBL" id="MDQ0341692.1"/>
    </source>
</evidence>
<gene>
    <name evidence="1" type="ORF">J2S14_000485</name>
</gene>
<dbReference type="Pfam" id="PF14035">
    <property type="entry name" value="YlzJ"/>
    <property type="match status" value="1"/>
</dbReference>
<dbReference type="InterPro" id="IPR025619">
    <property type="entry name" value="YlzJ"/>
</dbReference>
<proteinExistence type="predicted"/>
<reference evidence="1 2" key="1">
    <citation type="submission" date="2023-07" db="EMBL/GenBank/DDBJ databases">
        <title>Genomic Encyclopedia of Type Strains, Phase IV (KMG-IV): sequencing the most valuable type-strain genomes for metagenomic binning, comparative biology and taxonomic classification.</title>
        <authorList>
            <person name="Goeker M."/>
        </authorList>
    </citation>
    <scope>NUCLEOTIDE SEQUENCE [LARGE SCALE GENOMIC DNA]</scope>
    <source>
        <strain evidence="1 2">DSM 27848</strain>
    </source>
</reference>
<name>A0ABU0CZV8_9BACI</name>
<dbReference type="EMBL" id="JAUSUO010000001">
    <property type="protein sequence ID" value="MDQ0341692.1"/>
    <property type="molecule type" value="Genomic_DNA"/>
</dbReference>
<accession>A0ABU0CZV8</accession>
<keyword evidence="2" id="KW-1185">Reference proteome</keyword>